<evidence type="ECO:0000313" key="2">
    <source>
        <dbReference type="EMBL" id="KAK2954558.1"/>
    </source>
</evidence>
<proteinExistence type="predicted"/>
<dbReference type="EMBL" id="JARBJD010000076">
    <property type="protein sequence ID" value="KAK2954558.1"/>
    <property type="molecule type" value="Genomic_DNA"/>
</dbReference>
<accession>A0ABQ9XS92</accession>
<sequence>MLLKSLRASTIYDLYHELIQTLRGTHRFISIQFPCTVPPLIETVELEEDNQNPLHTKRRPEWKDLVGYSGYQYDPSLTIEDLRKCWPHQEDDSFQPIQVVAIPKDLVENLPYLAAETEEQLNSRVHLMGSMYDLFYANPVNRVITLPIVDSWIEKQRKVWIRSYWEEFKIGVITRIVLTGIQVFIHYHPFWDNLFKYSCKHGEHDDHQEEEEADNCTVENEVEVADYADEEHILGDQGKDGASEEIIEDEEQVDEQNQQEADFDDKIYGHNVEHEVEDENVADEYEQAEDDED</sequence>
<name>A0ABQ9XS92_9EUKA</name>
<gene>
    <name evidence="2" type="ORF">BLNAU_10409</name>
</gene>
<protein>
    <submittedName>
        <fullName evidence="2">Uncharacterized protein</fullName>
    </submittedName>
</protein>
<feature type="compositionally biased region" description="Acidic residues" evidence="1">
    <location>
        <begin position="275"/>
        <end position="293"/>
    </location>
</feature>
<evidence type="ECO:0000313" key="3">
    <source>
        <dbReference type="Proteomes" id="UP001281761"/>
    </source>
</evidence>
<feature type="compositionally biased region" description="Basic and acidic residues" evidence="1">
    <location>
        <begin position="264"/>
        <end position="274"/>
    </location>
</feature>
<evidence type="ECO:0000256" key="1">
    <source>
        <dbReference type="SAM" id="MobiDB-lite"/>
    </source>
</evidence>
<organism evidence="2 3">
    <name type="scientific">Blattamonas nauphoetae</name>
    <dbReference type="NCBI Taxonomy" id="2049346"/>
    <lineage>
        <taxon>Eukaryota</taxon>
        <taxon>Metamonada</taxon>
        <taxon>Preaxostyla</taxon>
        <taxon>Oxymonadida</taxon>
        <taxon>Blattamonas</taxon>
    </lineage>
</organism>
<dbReference type="Proteomes" id="UP001281761">
    <property type="component" value="Unassembled WGS sequence"/>
</dbReference>
<reference evidence="2 3" key="1">
    <citation type="journal article" date="2022" name="bioRxiv">
        <title>Genomics of Preaxostyla Flagellates Illuminates Evolutionary Transitions and the Path Towards Mitochondrial Loss.</title>
        <authorList>
            <person name="Novak L.V.F."/>
            <person name="Treitli S.C."/>
            <person name="Pyrih J."/>
            <person name="Halakuc P."/>
            <person name="Pipaliya S.V."/>
            <person name="Vacek V."/>
            <person name="Brzon O."/>
            <person name="Soukal P."/>
            <person name="Eme L."/>
            <person name="Dacks J.B."/>
            <person name="Karnkowska A."/>
            <person name="Elias M."/>
            <person name="Hampl V."/>
        </authorList>
    </citation>
    <scope>NUCLEOTIDE SEQUENCE [LARGE SCALE GENOMIC DNA]</scope>
    <source>
        <strain evidence="2">NAU3</strain>
        <tissue evidence="2">Gut</tissue>
    </source>
</reference>
<keyword evidence="3" id="KW-1185">Reference proteome</keyword>
<comment type="caution">
    <text evidence="2">The sequence shown here is derived from an EMBL/GenBank/DDBJ whole genome shotgun (WGS) entry which is preliminary data.</text>
</comment>
<feature type="compositionally biased region" description="Acidic residues" evidence="1">
    <location>
        <begin position="243"/>
        <end position="254"/>
    </location>
</feature>
<feature type="region of interest" description="Disordered" evidence="1">
    <location>
        <begin position="234"/>
        <end position="293"/>
    </location>
</feature>